<dbReference type="EMBL" id="BAAAHH010000001">
    <property type="protein sequence ID" value="GAA0938051.1"/>
    <property type="molecule type" value="Genomic_DNA"/>
</dbReference>
<evidence type="ECO:0008006" key="3">
    <source>
        <dbReference type="Google" id="ProtNLM"/>
    </source>
</evidence>
<dbReference type="InterPro" id="IPR008983">
    <property type="entry name" value="Tumour_necrosis_fac-like_dom"/>
</dbReference>
<keyword evidence="2" id="KW-1185">Reference proteome</keyword>
<gene>
    <name evidence="1" type="ORF">GCM10009550_05390</name>
</gene>
<protein>
    <recommendedName>
        <fullName evidence="3">C1q domain-containing protein</fullName>
    </recommendedName>
</protein>
<dbReference type="Gene3D" id="2.60.120.40">
    <property type="match status" value="1"/>
</dbReference>
<sequence length="199" mass="21617">MGSTPNYSWQYPALTDPPNVPQHLQTLADATDATVKNIDVRLTAAEGAIGGMFSPPYAALAKVGPQPIDPNLSTTVYWDEEYADTANGHDEFTDNARYTAQRRGRYLFVATLSGTLAAPGYLQFTFRVTNNDGVFTGWGAALNANAGDFAVKAVEFSWLNVGDYVELIAYQTTNQTMFLKGNETAHGGSQWAISWMGDT</sequence>
<evidence type="ECO:0000313" key="2">
    <source>
        <dbReference type="Proteomes" id="UP001500665"/>
    </source>
</evidence>
<dbReference type="Proteomes" id="UP001500665">
    <property type="component" value="Unassembled WGS sequence"/>
</dbReference>
<proteinExistence type="predicted"/>
<reference evidence="1 2" key="1">
    <citation type="journal article" date="2019" name="Int. J. Syst. Evol. Microbiol.">
        <title>The Global Catalogue of Microorganisms (GCM) 10K type strain sequencing project: providing services to taxonomists for standard genome sequencing and annotation.</title>
        <authorList>
            <consortium name="The Broad Institute Genomics Platform"/>
            <consortium name="The Broad Institute Genome Sequencing Center for Infectious Disease"/>
            <person name="Wu L."/>
            <person name="Ma J."/>
        </authorList>
    </citation>
    <scope>NUCLEOTIDE SEQUENCE [LARGE SCALE GENOMIC DNA]</scope>
    <source>
        <strain evidence="1 2">JCM 10696</strain>
    </source>
</reference>
<dbReference type="RefSeq" id="WP_344236264.1">
    <property type="nucleotide sequence ID" value="NZ_BAAAHH010000001.1"/>
</dbReference>
<evidence type="ECO:0000313" key="1">
    <source>
        <dbReference type="EMBL" id="GAA0938051.1"/>
    </source>
</evidence>
<name>A0ABN1Q645_9ACTN</name>
<organism evidence="1 2">
    <name type="scientific">Actinocorallia libanotica</name>
    <dbReference type="NCBI Taxonomy" id="46162"/>
    <lineage>
        <taxon>Bacteria</taxon>
        <taxon>Bacillati</taxon>
        <taxon>Actinomycetota</taxon>
        <taxon>Actinomycetes</taxon>
        <taxon>Streptosporangiales</taxon>
        <taxon>Thermomonosporaceae</taxon>
        <taxon>Actinocorallia</taxon>
    </lineage>
</organism>
<accession>A0ABN1Q645</accession>
<comment type="caution">
    <text evidence="1">The sequence shown here is derived from an EMBL/GenBank/DDBJ whole genome shotgun (WGS) entry which is preliminary data.</text>
</comment>